<accession>A0A409VX25</accession>
<keyword evidence="2" id="KW-1185">Reference proteome</keyword>
<dbReference type="Proteomes" id="UP000284842">
    <property type="component" value="Unassembled WGS sequence"/>
</dbReference>
<protein>
    <recommendedName>
        <fullName evidence="3">Hydrophobic surface binding protein</fullName>
    </recommendedName>
</protein>
<reference evidence="1 2" key="1">
    <citation type="journal article" date="2018" name="Evol. Lett.">
        <title>Horizontal gene cluster transfer increased hallucinogenic mushroom diversity.</title>
        <authorList>
            <person name="Reynolds H.T."/>
            <person name="Vijayakumar V."/>
            <person name="Gluck-Thaler E."/>
            <person name="Korotkin H.B."/>
            <person name="Matheny P.B."/>
            <person name="Slot J.C."/>
        </authorList>
    </citation>
    <scope>NUCLEOTIDE SEQUENCE [LARGE SCALE GENOMIC DNA]</scope>
    <source>
        <strain evidence="1 2">2629</strain>
    </source>
</reference>
<dbReference type="OrthoDB" id="10409777at2759"/>
<sequence>MSASTHALSNDDLGTTGYFLSTIPLLEVISELSAEQPKKVLGYPEISPSGWLQLTMLFNVKLAALLSLAVLGLASPVQIYRREFADVQEGLTRVTDSLNALKDSITAYPVQSTNPLDAIAVASSVSALVTDFTDAVTFLDATNPLDADQSAEVLASVHTIVPVVNESLSGLAQLKPSLDANPVEDVTVATQASLIEIKDSAVKFVDGLNSTTTIPETTIESIKADIFASFDSAIATFSA</sequence>
<evidence type="ECO:0000313" key="2">
    <source>
        <dbReference type="Proteomes" id="UP000284842"/>
    </source>
</evidence>
<dbReference type="InterPro" id="IPR021054">
    <property type="entry name" value="Cell_wall_mannoprotein_1"/>
</dbReference>
<gene>
    <name evidence="1" type="ORF">CVT24_001080</name>
</gene>
<dbReference type="AlphaFoldDB" id="A0A409VX25"/>
<evidence type="ECO:0000313" key="1">
    <source>
        <dbReference type="EMBL" id="PPQ70799.1"/>
    </source>
</evidence>
<dbReference type="Pfam" id="PF12296">
    <property type="entry name" value="HsbA"/>
    <property type="match status" value="1"/>
</dbReference>
<comment type="caution">
    <text evidence="1">The sequence shown here is derived from an EMBL/GenBank/DDBJ whole genome shotgun (WGS) entry which is preliminary data.</text>
</comment>
<organism evidence="1 2">
    <name type="scientific">Panaeolus cyanescens</name>
    <dbReference type="NCBI Taxonomy" id="181874"/>
    <lineage>
        <taxon>Eukaryota</taxon>
        <taxon>Fungi</taxon>
        <taxon>Dikarya</taxon>
        <taxon>Basidiomycota</taxon>
        <taxon>Agaricomycotina</taxon>
        <taxon>Agaricomycetes</taxon>
        <taxon>Agaricomycetidae</taxon>
        <taxon>Agaricales</taxon>
        <taxon>Agaricineae</taxon>
        <taxon>Galeropsidaceae</taxon>
        <taxon>Panaeolus</taxon>
    </lineage>
</organism>
<dbReference type="EMBL" id="NHTK01005940">
    <property type="protein sequence ID" value="PPQ70799.1"/>
    <property type="molecule type" value="Genomic_DNA"/>
</dbReference>
<proteinExistence type="predicted"/>
<name>A0A409VX25_9AGAR</name>
<dbReference type="InParanoid" id="A0A409VX25"/>
<evidence type="ECO:0008006" key="3">
    <source>
        <dbReference type="Google" id="ProtNLM"/>
    </source>
</evidence>